<protein>
    <recommendedName>
        <fullName evidence="6 7">Small ribosomal subunit protein bS20</fullName>
    </recommendedName>
</protein>
<evidence type="ECO:0000256" key="2">
    <source>
        <dbReference type="ARBA" id="ARBA00022730"/>
    </source>
</evidence>
<dbReference type="RefSeq" id="WP_057873128.1">
    <property type="nucleotide sequence ID" value="NZ_AYYI01000009.1"/>
</dbReference>
<evidence type="ECO:0000256" key="8">
    <source>
        <dbReference type="SAM" id="MobiDB-lite"/>
    </source>
</evidence>
<comment type="function">
    <text evidence="7">Binds directly to 16S ribosomal RNA.</text>
</comment>
<dbReference type="HAMAP" id="MF_00500">
    <property type="entry name" value="Ribosomal_bS20"/>
    <property type="match status" value="1"/>
</dbReference>
<dbReference type="InterPro" id="IPR036510">
    <property type="entry name" value="Ribosomal_bS20_sf"/>
</dbReference>
<evidence type="ECO:0000313" key="9">
    <source>
        <dbReference type="EMBL" id="KRM99630.1"/>
    </source>
</evidence>
<dbReference type="GO" id="GO:0003735">
    <property type="term" value="F:structural constituent of ribosome"/>
    <property type="evidence" value="ECO:0007669"/>
    <property type="project" value="InterPro"/>
</dbReference>
<evidence type="ECO:0000313" key="10">
    <source>
        <dbReference type="Proteomes" id="UP000051638"/>
    </source>
</evidence>
<accession>A0A0R2D679</accession>
<dbReference type="GO" id="GO:0015935">
    <property type="term" value="C:small ribosomal subunit"/>
    <property type="evidence" value="ECO:0007669"/>
    <property type="project" value="TreeGrafter"/>
</dbReference>
<name>A0A0R2D679_9LACO</name>
<keyword evidence="3 7" id="KW-0694">RNA-binding</keyword>
<dbReference type="Pfam" id="PF01649">
    <property type="entry name" value="Ribosomal_S20p"/>
    <property type="match status" value="1"/>
</dbReference>
<evidence type="ECO:0000256" key="3">
    <source>
        <dbReference type="ARBA" id="ARBA00022884"/>
    </source>
</evidence>
<dbReference type="EMBL" id="AYYI01000009">
    <property type="protein sequence ID" value="KRM99630.1"/>
    <property type="molecule type" value="Genomic_DNA"/>
</dbReference>
<evidence type="ECO:0000256" key="7">
    <source>
        <dbReference type="HAMAP-Rule" id="MF_00500"/>
    </source>
</evidence>
<keyword evidence="4 7" id="KW-0689">Ribosomal protein</keyword>
<dbReference type="GO" id="GO:0070181">
    <property type="term" value="F:small ribosomal subunit rRNA binding"/>
    <property type="evidence" value="ECO:0007669"/>
    <property type="project" value="TreeGrafter"/>
</dbReference>
<comment type="caution">
    <text evidence="9">The sequence shown here is derived from an EMBL/GenBank/DDBJ whole genome shotgun (WGS) entry which is preliminary data.</text>
</comment>
<feature type="region of interest" description="Disordered" evidence="8">
    <location>
        <begin position="1"/>
        <end position="23"/>
    </location>
</feature>
<proteinExistence type="inferred from homology"/>
<evidence type="ECO:0000256" key="5">
    <source>
        <dbReference type="ARBA" id="ARBA00023274"/>
    </source>
</evidence>
<dbReference type="PANTHER" id="PTHR33398">
    <property type="entry name" value="30S RIBOSOMAL PROTEIN S20"/>
    <property type="match status" value="1"/>
</dbReference>
<dbReference type="GO" id="GO:0005829">
    <property type="term" value="C:cytosol"/>
    <property type="evidence" value="ECO:0007669"/>
    <property type="project" value="TreeGrafter"/>
</dbReference>
<dbReference type="GO" id="GO:0006412">
    <property type="term" value="P:translation"/>
    <property type="evidence" value="ECO:0007669"/>
    <property type="project" value="UniProtKB-UniRule"/>
</dbReference>
<dbReference type="STRING" id="1423796.FC24_GL002184"/>
<dbReference type="Proteomes" id="UP000051638">
    <property type="component" value="Unassembled WGS sequence"/>
</dbReference>
<dbReference type="AlphaFoldDB" id="A0A0R2D679"/>
<dbReference type="NCBIfam" id="TIGR00029">
    <property type="entry name" value="S20"/>
    <property type="match status" value="1"/>
</dbReference>
<reference evidence="9 10" key="1">
    <citation type="journal article" date="2015" name="Genome Announc.">
        <title>Expanding the biotechnology potential of lactobacilli through comparative genomics of 213 strains and associated genera.</title>
        <authorList>
            <person name="Sun Z."/>
            <person name="Harris H.M."/>
            <person name="McCann A."/>
            <person name="Guo C."/>
            <person name="Argimon S."/>
            <person name="Zhang W."/>
            <person name="Yang X."/>
            <person name="Jeffery I.B."/>
            <person name="Cooney J.C."/>
            <person name="Kagawa T.F."/>
            <person name="Liu W."/>
            <person name="Song Y."/>
            <person name="Salvetti E."/>
            <person name="Wrobel A."/>
            <person name="Rasinkangas P."/>
            <person name="Parkhill J."/>
            <person name="Rea M.C."/>
            <person name="O'Sullivan O."/>
            <person name="Ritari J."/>
            <person name="Douillard F.P."/>
            <person name="Paul Ross R."/>
            <person name="Yang R."/>
            <person name="Briner A.E."/>
            <person name="Felis G.E."/>
            <person name="de Vos W.M."/>
            <person name="Barrangou R."/>
            <person name="Klaenhammer T.R."/>
            <person name="Caufield P.W."/>
            <person name="Cui Y."/>
            <person name="Zhang H."/>
            <person name="O'Toole P.W."/>
        </authorList>
    </citation>
    <scope>NUCLEOTIDE SEQUENCE [LARGE SCALE GENOMIC DNA]</scope>
    <source>
        <strain evidence="9 10">DSM 20253</strain>
    </source>
</reference>
<evidence type="ECO:0000256" key="1">
    <source>
        <dbReference type="ARBA" id="ARBA00007634"/>
    </source>
</evidence>
<evidence type="ECO:0000256" key="6">
    <source>
        <dbReference type="ARBA" id="ARBA00035136"/>
    </source>
</evidence>
<comment type="similarity">
    <text evidence="1 7">Belongs to the bacterial ribosomal protein bS20 family.</text>
</comment>
<dbReference type="Gene3D" id="1.20.58.110">
    <property type="entry name" value="Ribosomal protein S20"/>
    <property type="match status" value="1"/>
</dbReference>
<dbReference type="SUPFAM" id="SSF46992">
    <property type="entry name" value="Ribosomal protein S20"/>
    <property type="match status" value="1"/>
</dbReference>
<keyword evidence="10" id="KW-1185">Reference proteome</keyword>
<dbReference type="PATRIC" id="fig|1423796.3.peg.2216"/>
<sequence length="84" mass="9038">MPNIKSAMKRVRSNERANAQNTSQISAMRTAVKQFEAANAASADNTADLYRAAISAIDTAHSKGLVHANKANRDKSRLANLLAK</sequence>
<keyword evidence="5 7" id="KW-0687">Ribonucleoprotein</keyword>
<keyword evidence="2 7" id="KW-0699">rRNA-binding</keyword>
<gene>
    <name evidence="7" type="primary">rpsT</name>
    <name evidence="9" type="ORF">FC24_GL002184</name>
</gene>
<dbReference type="InterPro" id="IPR002583">
    <property type="entry name" value="Ribosomal_bS20"/>
</dbReference>
<dbReference type="OrthoDB" id="9808392at2"/>
<evidence type="ECO:0000256" key="4">
    <source>
        <dbReference type="ARBA" id="ARBA00022980"/>
    </source>
</evidence>
<organism evidence="9 10">
    <name type="scientific">Loigolactobacillus rennini DSM 20253</name>
    <dbReference type="NCBI Taxonomy" id="1423796"/>
    <lineage>
        <taxon>Bacteria</taxon>
        <taxon>Bacillati</taxon>
        <taxon>Bacillota</taxon>
        <taxon>Bacilli</taxon>
        <taxon>Lactobacillales</taxon>
        <taxon>Lactobacillaceae</taxon>
        <taxon>Loigolactobacillus</taxon>
    </lineage>
</organism>
<dbReference type="PANTHER" id="PTHR33398:SF1">
    <property type="entry name" value="SMALL RIBOSOMAL SUBUNIT PROTEIN BS20C"/>
    <property type="match status" value="1"/>
</dbReference>